<dbReference type="AlphaFoldDB" id="A0A117NJ49"/>
<reference evidence="1" key="1">
    <citation type="journal article" date="2015" name="Genome Biol. Evol.">
        <title>Organellar Genomes of White Spruce (Picea glauca): Assembly and Annotation.</title>
        <authorList>
            <person name="Jackman S.D."/>
            <person name="Warren R.L."/>
            <person name="Gibb E.A."/>
            <person name="Vandervalk B.P."/>
            <person name="Mohamadi H."/>
            <person name="Chu J."/>
            <person name="Raymond A."/>
            <person name="Pleasance S."/>
            <person name="Coope R."/>
            <person name="Wildung M.R."/>
            <person name="Ritland C.E."/>
            <person name="Bousquet J."/>
            <person name="Jones S.J."/>
            <person name="Bohlmann J."/>
            <person name="Birol I."/>
        </authorList>
    </citation>
    <scope>NUCLEOTIDE SEQUENCE [LARGE SCALE GENOMIC DNA]</scope>
    <source>
        <tissue evidence="1">Flushing bud</tissue>
    </source>
</reference>
<comment type="caution">
    <text evidence="1">The sequence shown here is derived from an EMBL/GenBank/DDBJ whole genome shotgun (WGS) entry which is preliminary data.</text>
</comment>
<protein>
    <submittedName>
        <fullName evidence="1">Uncharacterized protein</fullName>
    </submittedName>
</protein>
<keyword evidence="1" id="KW-0496">Mitochondrion</keyword>
<dbReference type="EMBL" id="LKAM01000001">
    <property type="protein sequence ID" value="KUM51022.1"/>
    <property type="molecule type" value="Genomic_DNA"/>
</dbReference>
<geneLocation type="mitochondrion" evidence="1"/>
<proteinExistence type="predicted"/>
<evidence type="ECO:0000313" key="1">
    <source>
        <dbReference type="EMBL" id="KUM51022.1"/>
    </source>
</evidence>
<gene>
    <name evidence="1" type="ORF">ABT39_MTgene868</name>
</gene>
<name>A0A117NJ49_PICGL</name>
<accession>A0A117NJ49</accession>
<sequence>MGEGCRLRGGLTRRLIGLAYSCDVSVAHRFHPYRWVVKQLAPFIGLDYSWGTVASSRASLQSVTTLKYIYLLIGRIINRST</sequence>
<organism evidence="1">
    <name type="scientific">Picea glauca</name>
    <name type="common">White spruce</name>
    <name type="synonym">Pinus glauca</name>
    <dbReference type="NCBI Taxonomy" id="3330"/>
    <lineage>
        <taxon>Eukaryota</taxon>
        <taxon>Viridiplantae</taxon>
        <taxon>Streptophyta</taxon>
        <taxon>Embryophyta</taxon>
        <taxon>Tracheophyta</taxon>
        <taxon>Spermatophyta</taxon>
        <taxon>Pinopsida</taxon>
        <taxon>Pinidae</taxon>
        <taxon>Conifers I</taxon>
        <taxon>Pinales</taxon>
        <taxon>Pinaceae</taxon>
        <taxon>Picea</taxon>
    </lineage>
</organism>